<keyword evidence="3" id="KW-1185">Reference proteome</keyword>
<proteinExistence type="predicted"/>
<sequence>MKKTNIINDIRAIMYLKIMEFKNNIMEIFKHPIRAIIEVSKFVLPIIFAMIPFIFNTKKRGNAISIDGSLANIIGSVIMLLVIIIFFMNLYKAVVKYYPTQYSTADVNFLFTSPISSRTIYSFSIAKQISISLIGSFIIILPFYAMLKSLNILISDLGTVYTFIGIVLFIIVIKTLNFFLYSISKRFNIAFLIESMVIILIASVILYFGISLYRSGDIINNVIVILNGKTFGLIPIIGWTRELIMSGFTGIISVSSLMKMSAFVILMMFITIYFATDYYEEAIVSVERTASMKNKNLDEVETKSANKKKVKNINITWNLKKEYAFLWKELIINKRKSKGTIVLVLKYVLFAVVGGIAGYLLRKQNYVNIISLVLIFSISLNSASNGFMEGVQYELKKSYIFLLPGKIKNKILAINMLPVIKIVLRNSIIIAFLTIFIKVTLLQFLSMLILVNSFNLINLFTTIVIKVILPSESEKNILLIYIKAILEFIAVIPAVGVGVLVWYFSKEIEASIFVFGAASLFSIVGLLWISEALFKRVECVK</sequence>
<keyword evidence="1" id="KW-0472">Membrane</keyword>
<dbReference type="RefSeq" id="WP_029161248.1">
    <property type="nucleotide sequence ID" value="NZ_CP009933.1"/>
</dbReference>
<feature type="transmembrane region" description="Helical" evidence="1">
    <location>
        <begin position="39"/>
        <end position="57"/>
    </location>
</feature>
<evidence type="ECO:0000313" key="2">
    <source>
        <dbReference type="EMBL" id="AKA68410.1"/>
    </source>
</evidence>
<keyword evidence="1" id="KW-1133">Transmembrane helix</keyword>
<feature type="transmembrane region" description="Helical" evidence="1">
    <location>
        <begin position="510"/>
        <end position="529"/>
    </location>
</feature>
<feature type="transmembrane region" description="Helical" evidence="1">
    <location>
        <begin position="69"/>
        <end position="91"/>
    </location>
</feature>
<feature type="transmembrane region" description="Helical" evidence="1">
    <location>
        <begin position="260"/>
        <end position="279"/>
    </location>
</feature>
<dbReference type="STRING" id="1548.CSCA_1285"/>
<evidence type="ECO:0000256" key="1">
    <source>
        <dbReference type="SAM" id="Phobius"/>
    </source>
</evidence>
<protein>
    <submittedName>
        <fullName evidence="2">Uncharacterized protein</fullName>
    </submittedName>
</protein>
<reference evidence="2 3" key="1">
    <citation type="journal article" date="2015" name="J. Biotechnol.">
        <title>Complete genome sequence of a malodorant-producing acetogen, Clostridium scatologenes ATCC 25775(T).</title>
        <authorList>
            <person name="Zhu Z."/>
            <person name="Guo T."/>
            <person name="Zheng H."/>
            <person name="Song T."/>
            <person name="Ouyang P."/>
            <person name="Xie J."/>
        </authorList>
    </citation>
    <scope>NUCLEOTIDE SEQUENCE [LARGE SCALE GENOMIC DNA]</scope>
    <source>
        <strain evidence="2 3">ATCC 25775</strain>
    </source>
</reference>
<feature type="transmembrane region" description="Helical" evidence="1">
    <location>
        <begin position="443"/>
        <end position="469"/>
    </location>
</feature>
<feature type="transmembrane region" description="Helical" evidence="1">
    <location>
        <begin position="341"/>
        <end position="361"/>
    </location>
</feature>
<feature type="transmembrane region" description="Helical" evidence="1">
    <location>
        <begin position="481"/>
        <end position="504"/>
    </location>
</feature>
<organism evidence="2 3">
    <name type="scientific">Clostridium scatologenes</name>
    <dbReference type="NCBI Taxonomy" id="1548"/>
    <lineage>
        <taxon>Bacteria</taxon>
        <taxon>Bacillati</taxon>
        <taxon>Bacillota</taxon>
        <taxon>Clostridia</taxon>
        <taxon>Eubacteriales</taxon>
        <taxon>Clostridiaceae</taxon>
        <taxon>Clostridium</taxon>
    </lineage>
</organism>
<feature type="transmembrane region" description="Helical" evidence="1">
    <location>
        <begin position="159"/>
        <end position="183"/>
    </location>
</feature>
<dbReference type="InterPro" id="IPR031584">
    <property type="entry name" value="Put_ABC_export"/>
</dbReference>
<feature type="transmembrane region" description="Helical" evidence="1">
    <location>
        <begin position="412"/>
        <end position="437"/>
    </location>
</feature>
<evidence type="ECO:0000313" key="3">
    <source>
        <dbReference type="Proteomes" id="UP000033115"/>
    </source>
</evidence>
<dbReference type="Proteomes" id="UP000033115">
    <property type="component" value="Chromosome"/>
</dbReference>
<dbReference type="EMBL" id="CP009933">
    <property type="protein sequence ID" value="AKA68410.1"/>
    <property type="molecule type" value="Genomic_DNA"/>
</dbReference>
<feature type="transmembrane region" description="Helical" evidence="1">
    <location>
        <begin position="189"/>
        <end position="210"/>
    </location>
</feature>
<accession>A0A0E3JMS8</accession>
<name>A0A0E3JMS8_CLOSL</name>
<dbReference type="AlphaFoldDB" id="A0A0E3JMS8"/>
<dbReference type="Pfam" id="PF16962">
    <property type="entry name" value="ABC_export"/>
    <property type="match status" value="1"/>
</dbReference>
<keyword evidence="1" id="KW-0812">Transmembrane</keyword>
<dbReference type="HOGENOM" id="CLU_513803_0_0_9"/>
<feature type="transmembrane region" description="Helical" evidence="1">
    <location>
        <begin position="129"/>
        <end position="147"/>
    </location>
</feature>
<dbReference type="KEGG" id="csq:CSCA_1285"/>
<feature type="transmembrane region" description="Helical" evidence="1">
    <location>
        <begin position="222"/>
        <end position="240"/>
    </location>
</feature>
<gene>
    <name evidence="2" type="ORF">CSCA_1285</name>
</gene>